<dbReference type="Proteomes" id="UP000189462">
    <property type="component" value="Unassembled WGS sequence"/>
</dbReference>
<reference evidence="1 2" key="1">
    <citation type="submission" date="2017-02" db="EMBL/GenBank/DDBJ databases">
        <title>Genomic diversity within the haloalkaliphilic genus Thioalkalivibrio.</title>
        <authorList>
            <person name="Ahn A.-C."/>
            <person name="Meier-Kolthoff J."/>
            <person name="Overmars L."/>
            <person name="Richter M."/>
            <person name="Woyke T."/>
            <person name="Sorokin D.Y."/>
            <person name="Muyzer G."/>
        </authorList>
    </citation>
    <scope>NUCLEOTIDE SEQUENCE [LARGE SCALE GENOMIC DNA]</scope>
    <source>
        <strain evidence="1 2">ALJD</strain>
    </source>
</reference>
<proteinExistence type="predicted"/>
<dbReference type="EMBL" id="MVBK01000001">
    <property type="protein sequence ID" value="OOG28798.1"/>
    <property type="molecule type" value="Genomic_DNA"/>
</dbReference>
<name>A0A1V3NVA4_9GAMM</name>
<comment type="caution">
    <text evidence="1">The sequence shown here is derived from an EMBL/GenBank/DDBJ whole genome shotgun (WGS) entry which is preliminary data.</text>
</comment>
<protein>
    <submittedName>
        <fullName evidence="1">Uncharacterized protein</fullName>
    </submittedName>
</protein>
<keyword evidence="2" id="KW-1185">Reference proteome</keyword>
<dbReference type="AlphaFoldDB" id="A0A1V3NVA4"/>
<gene>
    <name evidence="1" type="ORF">B1C78_00175</name>
</gene>
<evidence type="ECO:0000313" key="1">
    <source>
        <dbReference type="EMBL" id="OOG28798.1"/>
    </source>
</evidence>
<sequence length="380" mass="43435">MSKVDTDTKLLFHCFPSQFGAFSDHHAKDDWQLMCECGVAMLETTLRDGLLLTPETIRVKLSPNSRAARAGRAEVPLRQTRACFAHMSVTEMRKPNPHASKRENHFEVFGEFAIALDAVAARDLDMAPVHYFYVDRDERRYPMAASLIAALLETRELLSVLSRLEERVYRDVDALTAEQRRYFDAFERARVDLIFQDEDARTRLEAARQMLPTEGVKSFLKAFETDRRRLALLVEAIDLLSGLVQTADSSSRNEQMLYFSQQEWRLTRVLNNSLVGYSVDGPEVGEDEGVKPLRERKVAAVEQIAKLLDQRLEKPWLRDCWVVLGSALENRLFRSYVRAIVCPQGMKRRVLDVCRRMVWGQGCPPVIELGRAAKGSLAER</sequence>
<dbReference type="STRING" id="108003.B1C78_00175"/>
<dbReference type="RefSeq" id="WP_077277130.1">
    <property type="nucleotide sequence ID" value="NZ_MVBK01000001.1"/>
</dbReference>
<accession>A0A1V3NVA4</accession>
<evidence type="ECO:0000313" key="2">
    <source>
        <dbReference type="Proteomes" id="UP000189462"/>
    </source>
</evidence>
<organism evidence="1 2">
    <name type="scientific">Thioalkalivibrio denitrificans</name>
    <dbReference type="NCBI Taxonomy" id="108003"/>
    <lineage>
        <taxon>Bacteria</taxon>
        <taxon>Pseudomonadati</taxon>
        <taxon>Pseudomonadota</taxon>
        <taxon>Gammaproteobacteria</taxon>
        <taxon>Chromatiales</taxon>
        <taxon>Ectothiorhodospiraceae</taxon>
        <taxon>Thioalkalivibrio</taxon>
    </lineage>
</organism>